<keyword evidence="3" id="KW-0238">DNA-binding</keyword>
<dbReference type="InterPro" id="IPR021858">
    <property type="entry name" value="Fun_TF"/>
</dbReference>
<dbReference type="Proteomes" id="UP000077002">
    <property type="component" value="Unassembled WGS sequence"/>
</dbReference>
<reference evidence="8 9" key="1">
    <citation type="submission" date="2016-03" db="EMBL/GenBank/DDBJ databases">
        <title>Draft genome sequence of the Fonsecaea monophora CBS 269.37.</title>
        <authorList>
            <person name="Bombassaro A."/>
            <person name="Vinicius W.A."/>
            <person name="De Hoog S."/>
            <person name="Sun J."/>
            <person name="Souza E.M."/>
            <person name="Raittz R.T."/>
            <person name="Costa F."/>
            <person name="Leao A.C."/>
            <person name="Tadra-Sfeir M.Z."/>
            <person name="Baura V."/>
            <person name="Balsanelli E."/>
            <person name="Pedrosa F.O."/>
            <person name="Moreno L.F."/>
            <person name="Steffens M.B."/>
            <person name="Xi L."/>
            <person name="Bocca A.L."/>
            <person name="Felipe M.S."/>
            <person name="Teixeira M."/>
            <person name="Telles Filho F.Q."/>
            <person name="Azevedo C.M."/>
            <person name="Gomes R."/>
            <person name="Vicente V.A."/>
        </authorList>
    </citation>
    <scope>NUCLEOTIDE SEQUENCE [LARGE SCALE GENOMIC DNA]</scope>
    <source>
        <strain evidence="8 9">CBS 269.37</strain>
    </source>
</reference>
<dbReference type="OrthoDB" id="3477330at2759"/>
<keyword evidence="4" id="KW-0804">Transcription</keyword>
<dbReference type="GO" id="GO:0008270">
    <property type="term" value="F:zinc ion binding"/>
    <property type="evidence" value="ECO:0007669"/>
    <property type="project" value="InterPro"/>
</dbReference>
<organism evidence="8 9">
    <name type="scientific">Fonsecaea monophora</name>
    <dbReference type="NCBI Taxonomy" id="254056"/>
    <lineage>
        <taxon>Eukaryota</taxon>
        <taxon>Fungi</taxon>
        <taxon>Dikarya</taxon>
        <taxon>Ascomycota</taxon>
        <taxon>Pezizomycotina</taxon>
        <taxon>Eurotiomycetes</taxon>
        <taxon>Chaetothyriomycetidae</taxon>
        <taxon>Chaetothyriales</taxon>
        <taxon>Herpotrichiellaceae</taxon>
        <taxon>Fonsecaea</taxon>
    </lineage>
</organism>
<dbReference type="PANTHER" id="PTHR37534">
    <property type="entry name" value="TRANSCRIPTIONAL ACTIVATOR PROTEIN UGA3"/>
    <property type="match status" value="1"/>
</dbReference>
<dbReference type="Gene3D" id="4.10.240.10">
    <property type="entry name" value="Zn(2)-C6 fungal-type DNA-binding domain"/>
    <property type="match status" value="1"/>
</dbReference>
<evidence type="ECO:0000256" key="3">
    <source>
        <dbReference type="ARBA" id="ARBA00023125"/>
    </source>
</evidence>
<dbReference type="GO" id="GO:0005634">
    <property type="term" value="C:nucleus"/>
    <property type="evidence" value="ECO:0007669"/>
    <property type="project" value="UniProtKB-SubCell"/>
</dbReference>
<dbReference type="SUPFAM" id="SSF57701">
    <property type="entry name" value="Zn2/Cys6 DNA-binding domain"/>
    <property type="match status" value="1"/>
</dbReference>
<dbReference type="GeneID" id="34603714"/>
<dbReference type="RefSeq" id="XP_022509224.1">
    <property type="nucleotide sequence ID" value="XM_022658514.1"/>
</dbReference>
<dbReference type="AlphaFoldDB" id="A0A177F1T9"/>
<keyword evidence="9" id="KW-1185">Reference proteome</keyword>
<dbReference type="InterPro" id="IPR036864">
    <property type="entry name" value="Zn2-C6_fun-type_DNA-bd_sf"/>
</dbReference>
<keyword evidence="2" id="KW-0805">Transcription regulation</keyword>
<dbReference type="Pfam" id="PF11951">
    <property type="entry name" value="Fungal_trans_2"/>
    <property type="match status" value="1"/>
</dbReference>
<comment type="subcellular location">
    <subcellularLocation>
        <location evidence="1">Nucleus</location>
    </subcellularLocation>
</comment>
<keyword evidence="5" id="KW-0539">Nucleus</keyword>
<evidence type="ECO:0000256" key="4">
    <source>
        <dbReference type="ARBA" id="ARBA00023163"/>
    </source>
</evidence>
<dbReference type="SMART" id="SM00066">
    <property type="entry name" value="GAL4"/>
    <property type="match status" value="1"/>
</dbReference>
<feature type="domain" description="Zn(2)-C6 fungal-type" evidence="7">
    <location>
        <begin position="12"/>
        <end position="40"/>
    </location>
</feature>
<evidence type="ECO:0000259" key="7">
    <source>
        <dbReference type="PROSITE" id="PS50048"/>
    </source>
</evidence>
<evidence type="ECO:0000256" key="5">
    <source>
        <dbReference type="ARBA" id="ARBA00023242"/>
    </source>
</evidence>
<dbReference type="GO" id="GO:0045944">
    <property type="term" value="P:positive regulation of transcription by RNA polymerase II"/>
    <property type="evidence" value="ECO:0007669"/>
    <property type="project" value="TreeGrafter"/>
</dbReference>
<feature type="region of interest" description="Disordered" evidence="6">
    <location>
        <begin position="137"/>
        <end position="168"/>
    </location>
</feature>
<evidence type="ECO:0000256" key="6">
    <source>
        <dbReference type="SAM" id="MobiDB-lite"/>
    </source>
</evidence>
<comment type="caution">
    <text evidence="8">The sequence shown here is derived from an EMBL/GenBank/DDBJ whole genome shotgun (WGS) entry which is preliminary data.</text>
</comment>
<evidence type="ECO:0000313" key="9">
    <source>
        <dbReference type="Proteomes" id="UP000077002"/>
    </source>
</evidence>
<protein>
    <recommendedName>
        <fullName evidence="7">Zn(2)-C6 fungal-type domain-containing protein</fullName>
    </recommendedName>
</protein>
<evidence type="ECO:0000256" key="2">
    <source>
        <dbReference type="ARBA" id="ARBA00023015"/>
    </source>
</evidence>
<dbReference type="Pfam" id="PF00172">
    <property type="entry name" value="Zn_clus"/>
    <property type="match status" value="1"/>
</dbReference>
<dbReference type="GO" id="GO:0000981">
    <property type="term" value="F:DNA-binding transcription factor activity, RNA polymerase II-specific"/>
    <property type="evidence" value="ECO:0007669"/>
    <property type="project" value="InterPro"/>
</dbReference>
<dbReference type="GO" id="GO:0000976">
    <property type="term" value="F:transcription cis-regulatory region binding"/>
    <property type="evidence" value="ECO:0007669"/>
    <property type="project" value="TreeGrafter"/>
</dbReference>
<dbReference type="CDD" id="cd00067">
    <property type="entry name" value="GAL4"/>
    <property type="match status" value="1"/>
</dbReference>
<evidence type="ECO:0000256" key="1">
    <source>
        <dbReference type="ARBA" id="ARBA00004123"/>
    </source>
</evidence>
<proteinExistence type="predicted"/>
<evidence type="ECO:0000313" key="8">
    <source>
        <dbReference type="EMBL" id="OAG37272.1"/>
    </source>
</evidence>
<dbReference type="PANTHER" id="PTHR37534:SF49">
    <property type="entry name" value="LYSINE BIOSYNTHESIS REGULATORY PROTEIN LYS14"/>
    <property type="match status" value="1"/>
</dbReference>
<dbReference type="EMBL" id="LVKK01000075">
    <property type="protein sequence ID" value="OAG37272.1"/>
    <property type="molecule type" value="Genomic_DNA"/>
</dbReference>
<dbReference type="InterPro" id="IPR001138">
    <property type="entry name" value="Zn2Cys6_DnaBD"/>
</dbReference>
<gene>
    <name evidence="8" type="ORF">AYO21_08571</name>
</gene>
<sequence length="585" mass="65146">MPKVTSPRTFTACWTCRRRGVRCDNLVPQCTQCLRSRLTCEGYDIRLVWVDAESGEYEPQQRRAYPCELTWDGYPIWTLKEVEHLITHAEKKGCRCVLHRHRSPFVTFSSYESLDTSAAPVVPFRETAPRPREEGVECLKSPLTGPSVITAPSPQARGNREHADLGSSTVSMPAALSTSLIPDGSREDNKLFHHYISNVSVMMTPINDDYNPWKSTYPCLAVHDATSNSTRSLFHGILAQSAFHLSNLNGLNPASYRRLATQHFGIALRHLRCSLGRPTEDFSSTLAAILTVTLAEHVFHGQSKGLKHHLQGSIQYVAQFLRQKPWVTSDEAWVITQSFVLHTLMSQIVGGDTPSTDRTLHEVLEDVTADPRFAYTLGSTPRLMKALYEARLLEGQLTARGASRGGRKPDLSEDELVQASRILVALDSPLDAEVELYMSRQRAVEEGAEQRKFIVSNLNLFNSAVTIYLLCVVLRHPPSAVTDQVSQTLSAAASLLEMDRTAVSIWPIFIAAAEAYTTEAQTLADSVLSLSTSFGVANRALIHQVVKRIWSEREEVAARRGCDAGIVLVDWREVLRNLDVEILLL</sequence>
<dbReference type="PROSITE" id="PS50048">
    <property type="entry name" value="ZN2_CY6_FUNGAL_2"/>
    <property type="match status" value="1"/>
</dbReference>
<name>A0A177F1T9_9EURO</name>
<accession>A0A177F1T9</accession>